<dbReference type="InParanoid" id="W2RQ64"/>
<dbReference type="RefSeq" id="XP_008719260.1">
    <property type="nucleotide sequence ID" value="XM_008721038.1"/>
</dbReference>
<dbReference type="AlphaFoldDB" id="W2RQ64"/>
<dbReference type="eggNOG" id="ENOG502SDD8">
    <property type="taxonomic scope" value="Eukaryota"/>
</dbReference>
<dbReference type="GeneID" id="19974047"/>
<keyword evidence="3" id="KW-1185">Reference proteome</keyword>
<feature type="compositionally biased region" description="Basic and acidic residues" evidence="1">
    <location>
        <begin position="11"/>
        <end position="20"/>
    </location>
</feature>
<dbReference type="OrthoDB" id="2103031at2759"/>
<dbReference type="EMBL" id="KB822722">
    <property type="protein sequence ID" value="ETN38671.1"/>
    <property type="molecule type" value="Genomic_DNA"/>
</dbReference>
<dbReference type="STRING" id="1220924.W2RQ64"/>
<organism evidence="2 3">
    <name type="scientific">Cyphellophora europaea (strain CBS 101466)</name>
    <name type="common">Phialophora europaea</name>
    <dbReference type="NCBI Taxonomy" id="1220924"/>
    <lineage>
        <taxon>Eukaryota</taxon>
        <taxon>Fungi</taxon>
        <taxon>Dikarya</taxon>
        <taxon>Ascomycota</taxon>
        <taxon>Pezizomycotina</taxon>
        <taxon>Eurotiomycetes</taxon>
        <taxon>Chaetothyriomycetidae</taxon>
        <taxon>Chaetothyriales</taxon>
        <taxon>Cyphellophoraceae</taxon>
        <taxon>Cyphellophora</taxon>
    </lineage>
</organism>
<feature type="region of interest" description="Disordered" evidence="1">
    <location>
        <begin position="1"/>
        <end position="20"/>
    </location>
</feature>
<evidence type="ECO:0000256" key="1">
    <source>
        <dbReference type="SAM" id="MobiDB-lite"/>
    </source>
</evidence>
<reference evidence="2 3" key="1">
    <citation type="submission" date="2013-03" db="EMBL/GenBank/DDBJ databases">
        <title>The Genome Sequence of Phialophora europaea CBS 101466.</title>
        <authorList>
            <consortium name="The Broad Institute Genomics Platform"/>
            <person name="Cuomo C."/>
            <person name="de Hoog S."/>
            <person name="Gorbushina A."/>
            <person name="Walker B."/>
            <person name="Young S.K."/>
            <person name="Zeng Q."/>
            <person name="Gargeya S."/>
            <person name="Fitzgerald M."/>
            <person name="Haas B."/>
            <person name="Abouelleil A."/>
            <person name="Allen A.W."/>
            <person name="Alvarado L."/>
            <person name="Arachchi H.M."/>
            <person name="Berlin A.M."/>
            <person name="Chapman S.B."/>
            <person name="Gainer-Dewar J."/>
            <person name="Goldberg J."/>
            <person name="Griggs A."/>
            <person name="Gujja S."/>
            <person name="Hansen M."/>
            <person name="Howarth C."/>
            <person name="Imamovic A."/>
            <person name="Ireland A."/>
            <person name="Larimer J."/>
            <person name="McCowan C."/>
            <person name="Murphy C."/>
            <person name="Pearson M."/>
            <person name="Poon T.W."/>
            <person name="Priest M."/>
            <person name="Roberts A."/>
            <person name="Saif S."/>
            <person name="Shea T."/>
            <person name="Sisk P."/>
            <person name="Sykes S."/>
            <person name="Wortman J."/>
            <person name="Nusbaum C."/>
            <person name="Birren B."/>
        </authorList>
    </citation>
    <scope>NUCLEOTIDE SEQUENCE [LARGE SCALE GENOMIC DNA]</scope>
    <source>
        <strain evidence="2 3">CBS 101466</strain>
    </source>
</reference>
<evidence type="ECO:0000313" key="3">
    <source>
        <dbReference type="Proteomes" id="UP000030752"/>
    </source>
</evidence>
<name>W2RQ64_CYPE1</name>
<evidence type="ECO:0000313" key="2">
    <source>
        <dbReference type="EMBL" id="ETN38671.1"/>
    </source>
</evidence>
<gene>
    <name evidence="2" type="ORF">HMPREF1541_06708</name>
</gene>
<sequence>MPWFWWAGQSNHEDPTKSLDPSLKEFLKEQQPRPYVPAEPPQKIDEPQQDSQPEVALPDTNKTYEDRPVPPESLYQDGRYAHIWKTYTPQTQIAATTSTAVDRINQAKKDRKREIHRASLENCAFEEEIRQECLNGQNVTSRFRATMTMCNEETKQYTRCYQLQSKFLQALGYMSGLDSDAEHEERIQMHADKLYHRMMDYEAEVEDAKRNHKPIPPLTSVFDPKRPAPTIEQMDVPVAVQARMDAPLHELPPHERELAARAALQEAKIKTSDTAEYQKFAHTMNDERKQRQSKIAKIMGEPIAKWFIPDPEILDKRFDESMKDLRFDRDIWRDDVSPAGSKGSKG</sequence>
<dbReference type="HOGENOM" id="CLU_059602_0_1_1"/>
<protein>
    <submittedName>
        <fullName evidence="2">Uncharacterized protein</fullName>
    </submittedName>
</protein>
<dbReference type="VEuPathDB" id="FungiDB:HMPREF1541_06708"/>
<proteinExistence type="predicted"/>
<feature type="region of interest" description="Disordered" evidence="1">
    <location>
        <begin position="28"/>
        <end position="72"/>
    </location>
</feature>
<accession>W2RQ64</accession>
<dbReference type="Proteomes" id="UP000030752">
    <property type="component" value="Unassembled WGS sequence"/>
</dbReference>